<evidence type="ECO:0000256" key="5">
    <source>
        <dbReference type="ARBA" id="ARBA00035043"/>
    </source>
</evidence>
<dbReference type="PRINTS" id="PR00625">
    <property type="entry name" value="JDOMAIN"/>
</dbReference>
<protein>
    <recommendedName>
        <fullName evidence="2">DnaJ homolog subfamily C member 16</fullName>
    </recommendedName>
    <alternativeName>
        <fullName evidence="5">Endoplasmic reticulum DNA J domain-containing protein 8</fullName>
    </alternativeName>
</protein>
<dbReference type="InterPro" id="IPR036249">
    <property type="entry name" value="Thioredoxin-like_sf"/>
</dbReference>
<evidence type="ECO:0000313" key="8">
    <source>
        <dbReference type="Proteomes" id="UP001195914"/>
    </source>
</evidence>
<dbReference type="InterPro" id="IPR036869">
    <property type="entry name" value="J_dom_sf"/>
</dbReference>
<dbReference type="Gene3D" id="3.40.30.10">
    <property type="entry name" value="Glutaredoxin"/>
    <property type="match status" value="2"/>
</dbReference>
<dbReference type="SUPFAM" id="SSF52833">
    <property type="entry name" value="Thioredoxin-like"/>
    <property type="match status" value="2"/>
</dbReference>
<evidence type="ECO:0000256" key="2">
    <source>
        <dbReference type="ARBA" id="ARBA00020921"/>
    </source>
</evidence>
<dbReference type="InterPro" id="IPR052842">
    <property type="entry name" value="ER_Co-chaperone"/>
</dbReference>
<dbReference type="Pfam" id="PF00085">
    <property type="entry name" value="Thioredoxin"/>
    <property type="match status" value="1"/>
</dbReference>
<dbReference type="PROSITE" id="PS00636">
    <property type="entry name" value="DNAJ_1"/>
    <property type="match status" value="1"/>
</dbReference>
<dbReference type="InterPro" id="IPR001623">
    <property type="entry name" value="DnaJ_domain"/>
</dbReference>
<dbReference type="EMBL" id="JAHBMH010000073">
    <property type="protein sequence ID" value="KAK1933296.1"/>
    <property type="molecule type" value="Genomic_DNA"/>
</dbReference>
<dbReference type="InterPro" id="IPR018253">
    <property type="entry name" value="DnaJ_domain_CS"/>
</dbReference>
<dbReference type="Pfam" id="PF00226">
    <property type="entry name" value="DnaJ"/>
    <property type="match status" value="1"/>
</dbReference>
<evidence type="ECO:0000256" key="4">
    <source>
        <dbReference type="ARBA" id="ARBA00035002"/>
    </source>
</evidence>
<dbReference type="GO" id="GO:0006914">
    <property type="term" value="P:autophagy"/>
    <property type="evidence" value="ECO:0007669"/>
    <property type="project" value="UniProtKB-KW"/>
</dbReference>
<feature type="domain" description="J" evidence="6">
    <location>
        <begin position="34"/>
        <end position="96"/>
    </location>
</feature>
<comment type="subcellular location">
    <subcellularLocation>
        <location evidence="1">Endoplasmic reticulum membrane</location>
        <topology evidence="1">Single-pass type IV membrane protein</topology>
    </subcellularLocation>
</comment>
<evidence type="ECO:0000313" key="7">
    <source>
        <dbReference type="EMBL" id="KAK1933296.1"/>
    </source>
</evidence>
<evidence type="ECO:0000256" key="1">
    <source>
        <dbReference type="ARBA" id="ARBA00004163"/>
    </source>
</evidence>
<name>A0AAD9G7J7_BABDI</name>
<dbReference type="SMART" id="SM00271">
    <property type="entry name" value="DnaJ"/>
    <property type="match status" value="1"/>
</dbReference>
<reference evidence="7" key="2">
    <citation type="submission" date="2021-05" db="EMBL/GenBank/DDBJ databases">
        <authorList>
            <person name="Pain A."/>
        </authorList>
    </citation>
    <scope>NUCLEOTIDE SEQUENCE</scope>
    <source>
        <strain evidence="7">1802A</strain>
    </source>
</reference>
<dbReference type="PANTHER" id="PTHR45184:SF2">
    <property type="entry name" value="CHROMOSOME UNDETERMINED SCAFFOLD_102, WHOLE GENOME SHOTGUN SEQUENCE"/>
    <property type="match status" value="1"/>
</dbReference>
<dbReference type="Proteomes" id="UP001195914">
    <property type="component" value="Unassembled WGS sequence"/>
</dbReference>
<sequence>MKKPAPKMRMPGVAIIITVAMLCVSHMPVTLAKDYYSLLGVPRNASDAEIAKAYRSKARKLHPDVAPGKEEEFKDINTAYEVLKDSEKRQQYDMYGEAGVNGGGGQAHGQQFYDFFRQGGQGHRAGGRHFTFDMNGDMFDDMFQQFSFGHGRQGGKTFKFHQGKPDNRYITLCAGAGGGRQRMFEGSVVEDIDANQFQETLQALRAMNMYYFYMDTCRHCHEGRQPFVDFATKYKGAIRTYGVNCNTNNDLCSRYRIERVPQVIAFTTQNKPIYYQENGFAEQLVAFATKHLPSHYTEVSNRAELDKFLLKEDKMLKVVAIVKRGAYLIHLKALAKDLNTKIKFAFIRASNTKMVSLFGARGLTQTGVLIPIYDVDTLGGDPIDIGSMQYNDVILKLNLVQYDAQRSQGIYGNHANYSELSEAKMAKGECTDKDNQFCFVLFKFGQSSEEVIHEALFKIARKYSNDPVKLRFVNATEQGAFVEAFGIPKSCLFYQSCARLLAYRGKRKKYEIMKNELNVENVDKFINDVISGALALKQTVTTVPKVVRTYTNNEF</sequence>
<dbReference type="PANTHER" id="PTHR45184">
    <property type="entry name" value="DNAJ PROTEIN ERDJ3A"/>
    <property type="match status" value="1"/>
</dbReference>
<dbReference type="AlphaFoldDB" id="A0AAD9G7J7"/>
<gene>
    <name evidence="7" type="ORF">X943_003047</name>
</gene>
<evidence type="ECO:0000256" key="3">
    <source>
        <dbReference type="ARBA" id="ARBA00023006"/>
    </source>
</evidence>
<keyword evidence="8" id="KW-1185">Reference proteome</keyword>
<organism evidence="7 8">
    <name type="scientific">Babesia divergens</name>
    <dbReference type="NCBI Taxonomy" id="32595"/>
    <lineage>
        <taxon>Eukaryota</taxon>
        <taxon>Sar</taxon>
        <taxon>Alveolata</taxon>
        <taxon>Apicomplexa</taxon>
        <taxon>Aconoidasida</taxon>
        <taxon>Piroplasmida</taxon>
        <taxon>Babesiidae</taxon>
        <taxon>Babesia</taxon>
    </lineage>
</organism>
<dbReference type="InterPro" id="IPR013766">
    <property type="entry name" value="Thioredoxin_domain"/>
</dbReference>
<proteinExistence type="predicted"/>
<accession>A0AAD9G7J7</accession>
<dbReference type="PROSITE" id="PS50076">
    <property type="entry name" value="DNAJ_2"/>
    <property type="match status" value="1"/>
</dbReference>
<dbReference type="GO" id="GO:0005789">
    <property type="term" value="C:endoplasmic reticulum membrane"/>
    <property type="evidence" value="ECO:0007669"/>
    <property type="project" value="UniProtKB-SubCell"/>
</dbReference>
<comment type="caution">
    <text evidence="7">The sequence shown here is derived from an EMBL/GenBank/DDBJ whole genome shotgun (WGS) entry which is preliminary data.</text>
</comment>
<dbReference type="Gene3D" id="1.10.287.110">
    <property type="entry name" value="DnaJ domain"/>
    <property type="match status" value="1"/>
</dbReference>
<dbReference type="SUPFAM" id="SSF46565">
    <property type="entry name" value="Chaperone J-domain"/>
    <property type="match status" value="1"/>
</dbReference>
<keyword evidence="3" id="KW-0072">Autophagy</keyword>
<dbReference type="CDD" id="cd06257">
    <property type="entry name" value="DnaJ"/>
    <property type="match status" value="1"/>
</dbReference>
<reference evidence="7" key="1">
    <citation type="journal article" date="2014" name="Nucleic Acids Res.">
        <title>The evolutionary dynamics of variant antigen genes in Babesia reveal a history of genomic innovation underlying host-parasite interaction.</title>
        <authorList>
            <person name="Jackson A.P."/>
            <person name="Otto T.D."/>
            <person name="Darby A."/>
            <person name="Ramaprasad A."/>
            <person name="Xia D."/>
            <person name="Echaide I.E."/>
            <person name="Farber M."/>
            <person name="Gahlot S."/>
            <person name="Gamble J."/>
            <person name="Gupta D."/>
            <person name="Gupta Y."/>
            <person name="Jackson L."/>
            <person name="Malandrin L."/>
            <person name="Malas T.B."/>
            <person name="Moussa E."/>
            <person name="Nair M."/>
            <person name="Reid A.J."/>
            <person name="Sanders M."/>
            <person name="Sharma J."/>
            <person name="Tracey A."/>
            <person name="Quail M.A."/>
            <person name="Weir W."/>
            <person name="Wastling J.M."/>
            <person name="Hall N."/>
            <person name="Willadsen P."/>
            <person name="Lingelbach K."/>
            <person name="Shiels B."/>
            <person name="Tait A."/>
            <person name="Berriman M."/>
            <person name="Allred D.R."/>
            <person name="Pain A."/>
        </authorList>
    </citation>
    <scope>NUCLEOTIDE SEQUENCE</scope>
    <source>
        <strain evidence="7">1802A</strain>
    </source>
</reference>
<comment type="function">
    <text evidence="4">Plays an important role in regulating the size of autophagosomes during the formation process.</text>
</comment>
<evidence type="ECO:0000259" key="6">
    <source>
        <dbReference type="PROSITE" id="PS50076"/>
    </source>
</evidence>